<dbReference type="KEGG" id="lsl:LSL_0280"/>
<dbReference type="OrthoDB" id="2146193at2"/>
<dbReference type="EMBL" id="CP000233">
    <property type="protein sequence ID" value="ABD99094.1"/>
    <property type="molecule type" value="Genomic_DNA"/>
</dbReference>
<feature type="compositionally biased region" description="Basic and acidic residues" evidence="1">
    <location>
        <begin position="135"/>
        <end position="150"/>
    </location>
</feature>
<dbReference type="NCBIfam" id="TIGR01558">
    <property type="entry name" value="sm_term_P27"/>
    <property type="match status" value="1"/>
</dbReference>
<evidence type="ECO:0000256" key="1">
    <source>
        <dbReference type="SAM" id="MobiDB-lite"/>
    </source>
</evidence>
<organism evidence="2 3">
    <name type="scientific">Ligilactobacillus salivarius (strain UCC118)</name>
    <name type="common">Lactobacillus salivarius</name>
    <dbReference type="NCBI Taxonomy" id="362948"/>
    <lineage>
        <taxon>Bacteria</taxon>
        <taxon>Bacillati</taxon>
        <taxon>Bacillota</taxon>
        <taxon>Bacilli</taxon>
        <taxon>Lactobacillales</taxon>
        <taxon>Lactobacillaceae</taxon>
        <taxon>Ligilactobacillus</taxon>
    </lineage>
</organism>
<accession>A0JQE4</accession>
<dbReference type="STRING" id="362948.LSL_0280"/>
<evidence type="ECO:0000313" key="3">
    <source>
        <dbReference type="Proteomes" id="UP000006559"/>
    </source>
</evidence>
<name>A0JQE4_LIGS1</name>
<dbReference type="PATRIC" id="fig|362948.14.peg.358"/>
<proteinExistence type="predicted"/>
<gene>
    <name evidence="2" type="ordered locus">LSL_0280</name>
</gene>
<protein>
    <submittedName>
        <fullName evidence="2">Phage Terminase Small Subunit</fullName>
    </submittedName>
</protein>
<dbReference type="InterPro" id="IPR006448">
    <property type="entry name" value="Phage_term_ssu_P27"/>
</dbReference>
<dbReference type="Pfam" id="PF05119">
    <property type="entry name" value="Terminase_4"/>
    <property type="match status" value="1"/>
</dbReference>
<reference evidence="2 3" key="1">
    <citation type="journal article" date="2006" name="Proc. Natl. Acad. Sci. U.S.A.">
        <title>Multireplicon genome architecture of Lactobacillus salivarius.</title>
        <authorList>
            <person name="Claesson M.J."/>
            <person name="Li Y."/>
            <person name="Leahy S."/>
            <person name="Canchaya C."/>
            <person name="van Pijkeren J.P."/>
            <person name="Cerdeno-Tarraga A.M."/>
            <person name="Parkhill J."/>
            <person name="Flynn S."/>
            <person name="O'Sullivan G.C."/>
            <person name="Collins J.K."/>
            <person name="Higgins D."/>
            <person name="Shanahan F."/>
            <person name="Fitzgerald G.F."/>
            <person name="van Sinderen D."/>
            <person name="O'Toole P.W."/>
        </authorList>
    </citation>
    <scope>NUCLEOTIDE SEQUENCE [LARGE SCALE GENOMIC DNA]</scope>
    <source>
        <strain evidence="2 3">UCC118</strain>
    </source>
</reference>
<dbReference type="AlphaFoldDB" id="A0JQE4"/>
<dbReference type="Proteomes" id="UP000006559">
    <property type="component" value="Chromosome"/>
</dbReference>
<feature type="region of interest" description="Disordered" evidence="1">
    <location>
        <begin position="133"/>
        <end position="157"/>
    </location>
</feature>
<keyword evidence="3" id="KW-1185">Reference proteome</keyword>
<dbReference type="RefSeq" id="WP_011475647.1">
    <property type="nucleotide sequence ID" value="NC_007929.1"/>
</dbReference>
<dbReference type="HOGENOM" id="CLU_111538_1_0_9"/>
<sequence>MVKKVFYQQNDGSLSGTPPKHLGTVAKACWRKIVPFLESTERVKRIDTALVELYCSQYEIYRQAYDDVLENGIQTKIFKSLQDASGSIVGKDFVGYRKNPAVATMKDASVQITSIGSQLGLSPKARAELMQLADSKGKEDSKEDSTEKLAKIFGGES</sequence>
<evidence type="ECO:0000313" key="2">
    <source>
        <dbReference type="EMBL" id="ABD99094.1"/>
    </source>
</evidence>